<comment type="caution">
    <text evidence="2">The sequence shown here is derived from an EMBL/GenBank/DDBJ whole genome shotgun (WGS) entry which is preliminary data.</text>
</comment>
<feature type="compositionally biased region" description="Acidic residues" evidence="1">
    <location>
        <begin position="194"/>
        <end position="231"/>
    </location>
</feature>
<evidence type="ECO:0000313" key="3">
    <source>
        <dbReference type="Proteomes" id="UP000683360"/>
    </source>
</evidence>
<feature type="region of interest" description="Disordered" evidence="1">
    <location>
        <begin position="116"/>
        <end position="231"/>
    </location>
</feature>
<dbReference type="AlphaFoldDB" id="A0A8S3VBF6"/>
<organism evidence="2 3">
    <name type="scientific">Mytilus edulis</name>
    <name type="common">Blue mussel</name>
    <dbReference type="NCBI Taxonomy" id="6550"/>
    <lineage>
        <taxon>Eukaryota</taxon>
        <taxon>Metazoa</taxon>
        <taxon>Spiralia</taxon>
        <taxon>Lophotrochozoa</taxon>
        <taxon>Mollusca</taxon>
        <taxon>Bivalvia</taxon>
        <taxon>Autobranchia</taxon>
        <taxon>Pteriomorphia</taxon>
        <taxon>Mytilida</taxon>
        <taxon>Mytiloidea</taxon>
        <taxon>Mytilidae</taxon>
        <taxon>Mytilinae</taxon>
        <taxon>Mytilus</taxon>
    </lineage>
</organism>
<sequence length="231" mass="26169">MLILPTINSFRGSPFVTAPHDVSRASGTCASFVSSSGIGEKNCPSNLDPLVPDRLELPITSKSADAPRNVNDKYNFTDIDCFECEYESQYELDNFLTQIHYFEEISHNFMSFTGVKGRESKDGESDSTESYDLNEDVGEKSKDFIDDGRMKMAKDYNDNEEQQEDNRESEDGESDSTESYDLNEEVGDESKDFIDDEDKDFIDDEEASSENENEDFSDDEDSDYSETDTDD</sequence>
<feature type="compositionally biased region" description="Acidic residues" evidence="1">
    <location>
        <begin position="125"/>
        <end position="136"/>
    </location>
</feature>
<gene>
    <name evidence="2" type="ORF">MEDL_66087</name>
</gene>
<name>A0A8S3VBF6_MYTED</name>
<feature type="compositionally biased region" description="Acidic residues" evidence="1">
    <location>
        <begin position="158"/>
        <end position="187"/>
    </location>
</feature>
<evidence type="ECO:0000313" key="2">
    <source>
        <dbReference type="EMBL" id="CAG2254612.1"/>
    </source>
</evidence>
<reference evidence="2" key="1">
    <citation type="submission" date="2021-03" db="EMBL/GenBank/DDBJ databases">
        <authorList>
            <person name="Bekaert M."/>
        </authorList>
    </citation>
    <scope>NUCLEOTIDE SEQUENCE</scope>
</reference>
<feature type="compositionally biased region" description="Basic and acidic residues" evidence="1">
    <location>
        <begin position="137"/>
        <end position="157"/>
    </location>
</feature>
<evidence type="ECO:0000256" key="1">
    <source>
        <dbReference type="SAM" id="MobiDB-lite"/>
    </source>
</evidence>
<dbReference type="EMBL" id="CAJPWZ010003250">
    <property type="protein sequence ID" value="CAG2254612.1"/>
    <property type="molecule type" value="Genomic_DNA"/>
</dbReference>
<proteinExistence type="predicted"/>
<keyword evidence="3" id="KW-1185">Reference proteome</keyword>
<protein>
    <submittedName>
        <fullName evidence="2">Uncharacterized protein</fullName>
    </submittedName>
</protein>
<accession>A0A8S3VBF6</accession>
<dbReference type="Proteomes" id="UP000683360">
    <property type="component" value="Unassembled WGS sequence"/>
</dbReference>